<evidence type="ECO:0000313" key="2">
    <source>
        <dbReference type="EMBL" id="PTQ67517.1"/>
    </source>
</evidence>
<sequence>MIVGLLFVSLLIAALTTTVGLGLGMPLWLGLAAFPMIGAAALLVLSALIYSLRAQTQNRNQFTPAEGEHLLA</sequence>
<evidence type="ECO:0000313" key="3">
    <source>
        <dbReference type="Proteomes" id="UP000244077"/>
    </source>
</evidence>
<accession>A0A2T5H7I4</accession>
<organism evidence="2 3">
    <name type="scientific">Celeribacter persicus</name>
    <dbReference type="NCBI Taxonomy" id="1651082"/>
    <lineage>
        <taxon>Bacteria</taxon>
        <taxon>Pseudomonadati</taxon>
        <taxon>Pseudomonadota</taxon>
        <taxon>Alphaproteobacteria</taxon>
        <taxon>Rhodobacterales</taxon>
        <taxon>Roseobacteraceae</taxon>
        <taxon>Celeribacter</taxon>
    </lineage>
</organism>
<proteinExistence type="predicted"/>
<dbReference type="AlphaFoldDB" id="A0A2T5H7I4"/>
<dbReference type="RefSeq" id="WP_107817746.1">
    <property type="nucleotide sequence ID" value="NZ_QAOH01000018.1"/>
</dbReference>
<reference evidence="2 3" key="1">
    <citation type="submission" date="2018-04" db="EMBL/GenBank/DDBJ databases">
        <title>Genomic Encyclopedia of Archaeal and Bacterial Type Strains, Phase II (KMG-II): from individual species to whole genera.</title>
        <authorList>
            <person name="Goeker M."/>
        </authorList>
    </citation>
    <scope>NUCLEOTIDE SEQUENCE [LARGE SCALE GENOMIC DNA]</scope>
    <source>
        <strain evidence="2 3">DSM 100434</strain>
    </source>
</reference>
<feature type="transmembrane region" description="Helical" evidence="1">
    <location>
        <begin position="30"/>
        <end position="52"/>
    </location>
</feature>
<keyword evidence="3" id="KW-1185">Reference proteome</keyword>
<keyword evidence="1" id="KW-0472">Membrane</keyword>
<dbReference type="Proteomes" id="UP000244077">
    <property type="component" value="Unassembled WGS sequence"/>
</dbReference>
<gene>
    <name evidence="2" type="ORF">C8N42_11810</name>
</gene>
<protein>
    <submittedName>
        <fullName evidence="2">Uncharacterized protein</fullName>
    </submittedName>
</protein>
<keyword evidence="1" id="KW-0812">Transmembrane</keyword>
<dbReference type="EMBL" id="QAOH01000018">
    <property type="protein sequence ID" value="PTQ67517.1"/>
    <property type="molecule type" value="Genomic_DNA"/>
</dbReference>
<name>A0A2T5H7I4_9RHOB</name>
<comment type="caution">
    <text evidence="2">The sequence shown here is derived from an EMBL/GenBank/DDBJ whole genome shotgun (WGS) entry which is preliminary data.</text>
</comment>
<evidence type="ECO:0000256" key="1">
    <source>
        <dbReference type="SAM" id="Phobius"/>
    </source>
</evidence>
<keyword evidence="1" id="KW-1133">Transmembrane helix</keyword>